<protein>
    <submittedName>
        <fullName evidence="1">Uncharacterized protein</fullName>
    </submittedName>
</protein>
<dbReference type="OrthoDB" id="6676442at2"/>
<gene>
    <name evidence="1" type="ORF">FOKN1_1323</name>
</gene>
<organism evidence="1 2">
    <name type="scientific">Thiohalobacter thiocyanaticus</name>
    <dbReference type="NCBI Taxonomy" id="585455"/>
    <lineage>
        <taxon>Bacteria</taxon>
        <taxon>Pseudomonadati</taxon>
        <taxon>Pseudomonadota</taxon>
        <taxon>Gammaproteobacteria</taxon>
        <taxon>Thiohalobacterales</taxon>
        <taxon>Thiohalobacteraceae</taxon>
        <taxon>Thiohalobacter</taxon>
    </lineage>
</organism>
<dbReference type="KEGG" id="ttc:FOKN1_1323"/>
<dbReference type="Proteomes" id="UP000218765">
    <property type="component" value="Chromosome"/>
</dbReference>
<proteinExistence type="predicted"/>
<dbReference type="RefSeq" id="WP_096365894.1">
    <property type="nucleotide sequence ID" value="NZ_AP018052.1"/>
</dbReference>
<accession>A0A1Z4VQ32</accession>
<name>A0A1Z4VQ32_9GAMM</name>
<evidence type="ECO:0000313" key="1">
    <source>
        <dbReference type="EMBL" id="BAZ93721.1"/>
    </source>
</evidence>
<reference evidence="1 2" key="1">
    <citation type="submission" date="2017-05" db="EMBL/GenBank/DDBJ databases">
        <title>Thiocyanate degradation by Thiohalobacter thiocyanaticus FOKN1.</title>
        <authorList>
            <person name="Oshiki M."/>
            <person name="Fukushima T."/>
            <person name="Kawano S."/>
            <person name="Nakagawa J."/>
        </authorList>
    </citation>
    <scope>NUCLEOTIDE SEQUENCE [LARGE SCALE GENOMIC DNA]</scope>
    <source>
        <strain evidence="1 2">FOKN1</strain>
    </source>
</reference>
<dbReference type="AlphaFoldDB" id="A0A1Z4VQ32"/>
<dbReference type="EMBL" id="AP018052">
    <property type="protein sequence ID" value="BAZ93721.1"/>
    <property type="molecule type" value="Genomic_DNA"/>
</dbReference>
<evidence type="ECO:0000313" key="2">
    <source>
        <dbReference type="Proteomes" id="UP000218765"/>
    </source>
</evidence>
<sequence length="473" mass="52407">MNSNQQDLSSEAEPALLRQARELPFSADAKPTDRDKLIGAAAVTCLRARKIKAPTPNSKNIGQLIEKVVSAECPMDEFLRTAAIELVFRDHAGLFAWPRIFNSNTRALKQRLLASEEDILTVDGMSREIDRYCRATAPDPAHPRLCHFNGKITNSNAGGFVYVSPERKSNLPYLFTPSIQNDIPVPPDLMGNGANTIIKIMQDPEVRDQYTDEQVEYVEKLRSQHPTGDFGMESIDPRMRQIVLPSTEGGYVNLIPMGSAGVAAYIIDKYYSMEQKARLNAGRAANQIGGANVQNVSSHIQISTSLIFPPPMNSSRGAQTAYRIYYRGFIPIISRDLLNTYARNIGSGGHYKTDRVTGKSIEIHLKSGLAPIINDVFRQLKRAMEACVEHKHALDKLDDGNGFKGHKALDRAIIEGYVPQEHANNMAARIVKTLERMTVGASSNHIPINDVTAEIIERSVKMIGERKLKWGAA</sequence>
<keyword evidence="2" id="KW-1185">Reference proteome</keyword>